<organism evidence="2 3">
    <name type="scientific">Candidatus Geothrix odensensis</name>
    <dbReference type="NCBI Taxonomy" id="2954440"/>
    <lineage>
        <taxon>Bacteria</taxon>
        <taxon>Pseudomonadati</taxon>
        <taxon>Acidobacteriota</taxon>
        <taxon>Holophagae</taxon>
        <taxon>Holophagales</taxon>
        <taxon>Holophagaceae</taxon>
        <taxon>Geothrix</taxon>
    </lineage>
</organism>
<proteinExistence type="predicted"/>
<sequence>MAPVMEPLARGTIQGLANQTMIMAREGTARAIADSFAPIRGLDLIMACALGFASILWFEAFKAVQRYRQARERTA</sequence>
<name>A0A936F4U9_9BACT</name>
<evidence type="ECO:0000313" key="3">
    <source>
        <dbReference type="Proteomes" id="UP000709959"/>
    </source>
</evidence>
<evidence type="ECO:0000313" key="2">
    <source>
        <dbReference type="EMBL" id="MBK8573760.1"/>
    </source>
</evidence>
<feature type="transmembrane region" description="Helical" evidence="1">
    <location>
        <begin position="44"/>
        <end position="64"/>
    </location>
</feature>
<protein>
    <submittedName>
        <fullName evidence="2">Uncharacterized protein</fullName>
    </submittedName>
</protein>
<comment type="caution">
    <text evidence="2">The sequence shown here is derived from an EMBL/GenBank/DDBJ whole genome shotgun (WGS) entry which is preliminary data.</text>
</comment>
<keyword evidence="1" id="KW-0812">Transmembrane</keyword>
<evidence type="ECO:0000256" key="1">
    <source>
        <dbReference type="SAM" id="Phobius"/>
    </source>
</evidence>
<dbReference type="EMBL" id="JADKCH010000032">
    <property type="protein sequence ID" value="MBK8573760.1"/>
    <property type="molecule type" value="Genomic_DNA"/>
</dbReference>
<gene>
    <name evidence="2" type="ORF">IPN91_14335</name>
</gene>
<accession>A0A936F4U9</accession>
<reference evidence="2 3" key="1">
    <citation type="submission" date="2020-10" db="EMBL/GenBank/DDBJ databases">
        <title>Connecting structure to function with the recovery of over 1000 high-quality activated sludge metagenome-assembled genomes encoding full-length rRNA genes using long-read sequencing.</title>
        <authorList>
            <person name="Singleton C.M."/>
            <person name="Petriglieri F."/>
            <person name="Kristensen J.M."/>
            <person name="Kirkegaard R.H."/>
            <person name="Michaelsen T.Y."/>
            <person name="Andersen M.H."/>
            <person name="Karst S.M."/>
            <person name="Dueholm M.S."/>
            <person name="Nielsen P.H."/>
            <person name="Albertsen M."/>
        </authorList>
    </citation>
    <scope>NUCLEOTIDE SEQUENCE [LARGE SCALE GENOMIC DNA]</scope>
    <source>
        <strain evidence="2">OdNE_18-Q3-R46-58_MAXAC.008</strain>
    </source>
</reference>
<dbReference type="Proteomes" id="UP000709959">
    <property type="component" value="Unassembled WGS sequence"/>
</dbReference>
<dbReference type="AlphaFoldDB" id="A0A936F4U9"/>
<keyword evidence="1" id="KW-1133">Transmembrane helix</keyword>
<keyword evidence="1" id="KW-0472">Membrane</keyword>